<keyword evidence="1" id="KW-0472">Membrane</keyword>
<name>A0A3D9LHG2_MARFU</name>
<dbReference type="OrthoDB" id="9792992at2"/>
<dbReference type="InterPro" id="IPR036890">
    <property type="entry name" value="HATPase_C_sf"/>
</dbReference>
<gene>
    <name evidence="3" type="ORF">C7460_101463</name>
</gene>
<dbReference type="Proteomes" id="UP000256779">
    <property type="component" value="Unassembled WGS sequence"/>
</dbReference>
<keyword evidence="4" id="KW-1185">Reference proteome</keyword>
<dbReference type="Pfam" id="PF06580">
    <property type="entry name" value="His_kinase"/>
    <property type="match status" value="1"/>
</dbReference>
<feature type="transmembrane region" description="Helical" evidence="1">
    <location>
        <begin position="72"/>
        <end position="96"/>
    </location>
</feature>
<dbReference type="EMBL" id="QREG01000001">
    <property type="protein sequence ID" value="REE05944.1"/>
    <property type="molecule type" value="Genomic_DNA"/>
</dbReference>
<dbReference type="AlphaFoldDB" id="A0A3D9LHG2"/>
<proteinExistence type="predicted"/>
<dbReference type="GO" id="GO:0016020">
    <property type="term" value="C:membrane"/>
    <property type="evidence" value="ECO:0007669"/>
    <property type="project" value="InterPro"/>
</dbReference>
<sequence length="355" mass="41123">MHVSNQKRIILYHVIFWLGYFTFNSVRWGHYFSDYIYSIKSNLVEFPIHIVLVYFHLYWLVPKLLTTKKYVWYGVGIFSATLIMSLVKIILTYYLVTTDIWPESAYKETNLFGISYLLSVFVGELYIVGLTAAIKFTIDRIRERDAQRELEKNSLETELAYLKSQIQPHFFFNTLNSLYALTLDKSELAPNTILKLSNMMSFVIYRAKANVVSLMETVTHMKNYIELEKIRFGDKLNVDLQISGQLEGQIPPLILSPFLENSIKHGEKSEDGSLDIQIQLDVSDANILHFQISNQTKTIDDSTAVKQLNGNEGIGLTNTIRRLKLLYQDEYDLKIDDSNGKYRVDLKIPLNPKML</sequence>
<dbReference type="PANTHER" id="PTHR34220:SF7">
    <property type="entry name" value="SENSOR HISTIDINE KINASE YPDA"/>
    <property type="match status" value="1"/>
</dbReference>
<evidence type="ECO:0000313" key="4">
    <source>
        <dbReference type="Proteomes" id="UP000256779"/>
    </source>
</evidence>
<organism evidence="3 4">
    <name type="scientific">Marinoscillum furvescens DSM 4134</name>
    <dbReference type="NCBI Taxonomy" id="1122208"/>
    <lineage>
        <taxon>Bacteria</taxon>
        <taxon>Pseudomonadati</taxon>
        <taxon>Bacteroidota</taxon>
        <taxon>Cytophagia</taxon>
        <taxon>Cytophagales</taxon>
        <taxon>Reichenbachiellaceae</taxon>
        <taxon>Marinoscillum</taxon>
    </lineage>
</organism>
<reference evidence="3 4" key="1">
    <citation type="submission" date="2018-07" db="EMBL/GenBank/DDBJ databases">
        <title>Genomic Encyclopedia of Type Strains, Phase IV (KMG-IV): sequencing the most valuable type-strain genomes for metagenomic binning, comparative biology and taxonomic classification.</title>
        <authorList>
            <person name="Goeker M."/>
        </authorList>
    </citation>
    <scope>NUCLEOTIDE SEQUENCE [LARGE SCALE GENOMIC DNA]</scope>
    <source>
        <strain evidence="3 4">DSM 4134</strain>
    </source>
</reference>
<dbReference type="PANTHER" id="PTHR34220">
    <property type="entry name" value="SENSOR HISTIDINE KINASE YPDA"/>
    <property type="match status" value="1"/>
</dbReference>
<feature type="transmembrane region" description="Helical" evidence="1">
    <location>
        <begin position="9"/>
        <end position="26"/>
    </location>
</feature>
<dbReference type="Gene3D" id="3.30.565.10">
    <property type="entry name" value="Histidine kinase-like ATPase, C-terminal domain"/>
    <property type="match status" value="1"/>
</dbReference>
<feature type="domain" description="Signal transduction histidine kinase internal region" evidence="2">
    <location>
        <begin position="158"/>
        <end position="236"/>
    </location>
</feature>
<dbReference type="GO" id="GO:0000155">
    <property type="term" value="F:phosphorelay sensor kinase activity"/>
    <property type="evidence" value="ECO:0007669"/>
    <property type="project" value="InterPro"/>
</dbReference>
<keyword evidence="1" id="KW-0812">Transmembrane</keyword>
<feature type="transmembrane region" description="Helical" evidence="1">
    <location>
        <begin position="46"/>
        <end position="65"/>
    </location>
</feature>
<keyword evidence="1" id="KW-1133">Transmembrane helix</keyword>
<evidence type="ECO:0000313" key="3">
    <source>
        <dbReference type="EMBL" id="REE05944.1"/>
    </source>
</evidence>
<evidence type="ECO:0000259" key="2">
    <source>
        <dbReference type="Pfam" id="PF06580"/>
    </source>
</evidence>
<evidence type="ECO:0000256" key="1">
    <source>
        <dbReference type="SAM" id="Phobius"/>
    </source>
</evidence>
<dbReference type="InterPro" id="IPR050640">
    <property type="entry name" value="Bact_2-comp_sensor_kinase"/>
</dbReference>
<accession>A0A3D9LHG2</accession>
<feature type="transmembrane region" description="Helical" evidence="1">
    <location>
        <begin position="116"/>
        <end position="138"/>
    </location>
</feature>
<dbReference type="InterPro" id="IPR010559">
    <property type="entry name" value="Sig_transdc_His_kin_internal"/>
</dbReference>
<comment type="caution">
    <text evidence="3">The sequence shown here is derived from an EMBL/GenBank/DDBJ whole genome shotgun (WGS) entry which is preliminary data.</text>
</comment>
<protein>
    <submittedName>
        <fullName evidence="3">GHKL domain-containing protein</fullName>
    </submittedName>
</protein>